<protein>
    <submittedName>
        <fullName evidence="1">Uncharacterized protein</fullName>
    </submittedName>
</protein>
<evidence type="ECO:0000313" key="1">
    <source>
        <dbReference type="EMBL" id="QNO51604.1"/>
    </source>
</evidence>
<organism evidence="1">
    <name type="scientific">Candidatus Methanophagaceae archaeon ANME-1 ERB6</name>
    <dbReference type="NCBI Taxonomy" id="2759912"/>
    <lineage>
        <taxon>Archaea</taxon>
        <taxon>Methanobacteriati</taxon>
        <taxon>Methanobacteriota</taxon>
        <taxon>Stenosarchaea group</taxon>
        <taxon>Methanomicrobia</taxon>
        <taxon>Candidatus Methanophagales</taxon>
        <taxon>Candidatus Methanophagaceae</taxon>
    </lineage>
</organism>
<dbReference type="EMBL" id="MT631474">
    <property type="protein sequence ID" value="QNO51604.1"/>
    <property type="molecule type" value="Genomic_DNA"/>
</dbReference>
<gene>
    <name evidence="1" type="ORF">JFJFMGFI_00003</name>
</gene>
<sequence>MKDEEEIPIPVLWFRKEWIDTNAKALCVYVALLLVRFRVRLRTDIPALYSEEGKIEGRLKPYLSIFLRGKDKKLIDTAAIDAGKGFFMRLVDHTAYQEYEDVLDCIETDFYETFKEAYLGYVNANVNVIVTGKEFTGKISGHDTAALIRTFLRDVSANRFSKGKVTPAGSSILLTPFGELIEFYGLSEEDVQRFLEILRMAGIMFFDIVPAPVLEREFVDGLSGGR</sequence>
<proteinExistence type="predicted"/>
<name>A0A7G9YUC0_9EURY</name>
<reference evidence="1" key="1">
    <citation type="submission" date="2020-06" db="EMBL/GenBank/DDBJ databases">
        <title>Unique genomic features of the anaerobic methanotrophic archaea.</title>
        <authorList>
            <person name="Chadwick G.L."/>
            <person name="Skennerton C.T."/>
            <person name="Laso-Perez R."/>
            <person name="Leu A.O."/>
            <person name="Speth D.R."/>
            <person name="Yu H."/>
            <person name="Morgan-Lang C."/>
            <person name="Hatzenpichler R."/>
            <person name="Goudeau D."/>
            <person name="Malmstrom R."/>
            <person name="Brazelton W.J."/>
            <person name="Woyke T."/>
            <person name="Hallam S.J."/>
            <person name="Tyson G.W."/>
            <person name="Wegener G."/>
            <person name="Boetius A."/>
            <person name="Orphan V."/>
        </authorList>
    </citation>
    <scope>NUCLEOTIDE SEQUENCE</scope>
</reference>
<dbReference type="AlphaFoldDB" id="A0A7G9YUC0"/>
<accession>A0A7G9YUC0</accession>